<protein>
    <recommendedName>
        <fullName evidence="7">Major facilitator superfamily (MFS) profile domain-containing protein</fullName>
    </recommendedName>
</protein>
<dbReference type="Proteomes" id="UP001500200">
    <property type="component" value="Unassembled WGS sequence"/>
</dbReference>
<feature type="transmembrane region" description="Helical" evidence="6">
    <location>
        <begin position="141"/>
        <end position="168"/>
    </location>
</feature>
<feature type="transmembrane region" description="Helical" evidence="6">
    <location>
        <begin position="83"/>
        <end position="104"/>
    </location>
</feature>
<comment type="caution">
    <text evidence="8">The sequence shown here is derived from an EMBL/GenBank/DDBJ whole genome shotgun (WGS) entry which is preliminary data.</text>
</comment>
<evidence type="ECO:0000256" key="4">
    <source>
        <dbReference type="ARBA" id="ARBA00023136"/>
    </source>
</evidence>
<dbReference type="InterPro" id="IPR005829">
    <property type="entry name" value="Sugar_transporter_CS"/>
</dbReference>
<comment type="subcellular location">
    <subcellularLocation>
        <location evidence="1">Cell membrane</location>
        <topology evidence="1">Multi-pass membrane protein</topology>
    </subcellularLocation>
</comment>
<proteinExistence type="predicted"/>
<sequence>MDVITALRRNLMSTGRWYAVFLCLLCNVIDGLDLLLASYALPHLPATFATAEEKGLLISLGFVGMAFGSIVLSPLADQVGRRNLIVLSLLVSTLAMAATAAAPWMELALAGRLVTGVAVGTVTPLSFVLADEYASESRRSFCVGIVALGFPVGSTLGGAIGLLAISSFGGAWQALYWFGALLSFVVFLIVYVSLPESLGYLVNRKPRDAERRVARIVARMRLGDVDLTKTPQTTEAESRTTRKAASCRPATGAGPC</sequence>
<evidence type="ECO:0000256" key="5">
    <source>
        <dbReference type="SAM" id="MobiDB-lite"/>
    </source>
</evidence>
<feature type="transmembrane region" description="Helical" evidence="6">
    <location>
        <begin position="110"/>
        <end position="129"/>
    </location>
</feature>
<gene>
    <name evidence="8" type="ORF">GCM10023346_20590</name>
</gene>
<dbReference type="InterPro" id="IPR020846">
    <property type="entry name" value="MFS_dom"/>
</dbReference>
<evidence type="ECO:0000256" key="3">
    <source>
        <dbReference type="ARBA" id="ARBA00022989"/>
    </source>
</evidence>
<evidence type="ECO:0000313" key="8">
    <source>
        <dbReference type="EMBL" id="GAA5194056.1"/>
    </source>
</evidence>
<dbReference type="PANTHER" id="PTHR23508">
    <property type="entry name" value="CARBOXYLIC ACID TRANSPORTER PROTEIN HOMOLOG"/>
    <property type="match status" value="1"/>
</dbReference>
<accession>A0ABP9SC81</accession>
<evidence type="ECO:0000313" key="9">
    <source>
        <dbReference type="Proteomes" id="UP001500200"/>
    </source>
</evidence>
<dbReference type="Pfam" id="PF07690">
    <property type="entry name" value="MFS_1"/>
    <property type="match status" value="1"/>
</dbReference>
<name>A0ABP9SC81_9MICC</name>
<feature type="region of interest" description="Disordered" evidence="5">
    <location>
        <begin position="229"/>
        <end position="256"/>
    </location>
</feature>
<dbReference type="SUPFAM" id="SSF103473">
    <property type="entry name" value="MFS general substrate transporter"/>
    <property type="match status" value="1"/>
</dbReference>
<dbReference type="Gene3D" id="1.20.1250.20">
    <property type="entry name" value="MFS general substrate transporter like domains"/>
    <property type="match status" value="1"/>
</dbReference>
<dbReference type="EMBL" id="BAABKK010000011">
    <property type="protein sequence ID" value="GAA5194056.1"/>
    <property type="molecule type" value="Genomic_DNA"/>
</dbReference>
<keyword evidence="3 6" id="KW-1133">Transmembrane helix</keyword>
<feature type="domain" description="Major facilitator superfamily (MFS) profile" evidence="7">
    <location>
        <begin position="19"/>
        <end position="256"/>
    </location>
</feature>
<feature type="transmembrane region" description="Helical" evidence="6">
    <location>
        <begin position="56"/>
        <end position="76"/>
    </location>
</feature>
<keyword evidence="9" id="KW-1185">Reference proteome</keyword>
<dbReference type="InterPro" id="IPR036259">
    <property type="entry name" value="MFS_trans_sf"/>
</dbReference>
<organism evidence="8 9">
    <name type="scientific">Arthrobacter gyeryongensis</name>
    <dbReference type="NCBI Taxonomy" id="1650592"/>
    <lineage>
        <taxon>Bacteria</taxon>
        <taxon>Bacillati</taxon>
        <taxon>Actinomycetota</taxon>
        <taxon>Actinomycetes</taxon>
        <taxon>Micrococcales</taxon>
        <taxon>Micrococcaceae</taxon>
        <taxon>Arthrobacter</taxon>
    </lineage>
</organism>
<dbReference type="PROSITE" id="PS50850">
    <property type="entry name" value="MFS"/>
    <property type="match status" value="1"/>
</dbReference>
<feature type="transmembrane region" description="Helical" evidence="6">
    <location>
        <begin position="174"/>
        <end position="194"/>
    </location>
</feature>
<feature type="transmembrane region" description="Helical" evidence="6">
    <location>
        <begin position="17"/>
        <end position="41"/>
    </location>
</feature>
<evidence type="ECO:0000259" key="7">
    <source>
        <dbReference type="PROSITE" id="PS50850"/>
    </source>
</evidence>
<evidence type="ECO:0000256" key="6">
    <source>
        <dbReference type="SAM" id="Phobius"/>
    </source>
</evidence>
<dbReference type="PANTHER" id="PTHR23508:SF10">
    <property type="entry name" value="CARBOXYLIC ACID TRANSPORTER PROTEIN HOMOLOG"/>
    <property type="match status" value="1"/>
</dbReference>
<keyword evidence="2 6" id="KW-0812">Transmembrane</keyword>
<reference evidence="9" key="1">
    <citation type="journal article" date="2019" name="Int. J. Syst. Evol. Microbiol.">
        <title>The Global Catalogue of Microorganisms (GCM) 10K type strain sequencing project: providing services to taxonomists for standard genome sequencing and annotation.</title>
        <authorList>
            <consortium name="The Broad Institute Genomics Platform"/>
            <consortium name="The Broad Institute Genome Sequencing Center for Infectious Disease"/>
            <person name="Wu L."/>
            <person name="Ma J."/>
        </authorList>
    </citation>
    <scope>NUCLEOTIDE SEQUENCE [LARGE SCALE GENOMIC DNA]</scope>
    <source>
        <strain evidence="9">JCM 18514</strain>
    </source>
</reference>
<dbReference type="PROSITE" id="PS00217">
    <property type="entry name" value="SUGAR_TRANSPORT_2"/>
    <property type="match status" value="1"/>
</dbReference>
<dbReference type="PROSITE" id="PS00216">
    <property type="entry name" value="SUGAR_TRANSPORT_1"/>
    <property type="match status" value="1"/>
</dbReference>
<evidence type="ECO:0000256" key="1">
    <source>
        <dbReference type="ARBA" id="ARBA00004651"/>
    </source>
</evidence>
<evidence type="ECO:0000256" key="2">
    <source>
        <dbReference type="ARBA" id="ARBA00022692"/>
    </source>
</evidence>
<dbReference type="InterPro" id="IPR011701">
    <property type="entry name" value="MFS"/>
</dbReference>
<keyword evidence="4 6" id="KW-0472">Membrane</keyword>